<evidence type="ECO:0000256" key="5">
    <source>
        <dbReference type="ARBA" id="ARBA00022475"/>
    </source>
</evidence>
<reference evidence="15 16" key="1">
    <citation type="journal article" date="2018" name="Front. Plant Sci.">
        <title>Red Clover (Trifolium pratense) and Zigzag Clover (T. medium) - A Picture of Genomic Similarities and Differences.</title>
        <authorList>
            <person name="Dluhosova J."/>
            <person name="Istvanek J."/>
            <person name="Nedelnik J."/>
            <person name="Repkova J."/>
        </authorList>
    </citation>
    <scope>NUCLEOTIDE SEQUENCE [LARGE SCALE GENOMIC DNA]</scope>
    <source>
        <strain evidence="16">cv. 10/8</strain>
        <tissue evidence="15">Leaf</tissue>
    </source>
</reference>
<dbReference type="PANTHER" id="PTHR48017">
    <property type="entry name" value="OS05G0424000 PROTEIN-RELATED"/>
    <property type="match status" value="1"/>
</dbReference>
<keyword evidence="11" id="KW-0927">Auxin signaling pathway</keyword>
<keyword evidence="9 13" id="KW-1133">Transmembrane helix</keyword>
<proteinExistence type="inferred from homology"/>
<dbReference type="GO" id="GO:0012505">
    <property type="term" value="C:endomembrane system"/>
    <property type="evidence" value="ECO:0007669"/>
    <property type="project" value="UniProtKB-SubCell"/>
</dbReference>
<dbReference type="InterPro" id="IPR013057">
    <property type="entry name" value="AA_transpt_TM"/>
</dbReference>
<evidence type="ECO:0000256" key="10">
    <source>
        <dbReference type="ARBA" id="ARBA00023136"/>
    </source>
</evidence>
<evidence type="ECO:0000256" key="11">
    <source>
        <dbReference type="ARBA" id="ARBA00023294"/>
    </source>
</evidence>
<organism evidence="15 16">
    <name type="scientific">Trifolium medium</name>
    <dbReference type="NCBI Taxonomy" id="97028"/>
    <lineage>
        <taxon>Eukaryota</taxon>
        <taxon>Viridiplantae</taxon>
        <taxon>Streptophyta</taxon>
        <taxon>Embryophyta</taxon>
        <taxon>Tracheophyta</taxon>
        <taxon>Spermatophyta</taxon>
        <taxon>Magnoliopsida</taxon>
        <taxon>eudicotyledons</taxon>
        <taxon>Gunneridae</taxon>
        <taxon>Pentapetalae</taxon>
        <taxon>rosids</taxon>
        <taxon>fabids</taxon>
        <taxon>Fabales</taxon>
        <taxon>Fabaceae</taxon>
        <taxon>Papilionoideae</taxon>
        <taxon>50 kb inversion clade</taxon>
        <taxon>NPAAA clade</taxon>
        <taxon>Hologalegina</taxon>
        <taxon>IRL clade</taxon>
        <taxon>Trifolieae</taxon>
        <taxon>Trifolium</taxon>
    </lineage>
</organism>
<evidence type="ECO:0000256" key="1">
    <source>
        <dbReference type="ARBA" id="ARBA00004127"/>
    </source>
</evidence>
<evidence type="ECO:0000256" key="4">
    <source>
        <dbReference type="ARBA" id="ARBA00022448"/>
    </source>
</evidence>
<comment type="function">
    <text evidence="12">Carrier protein involved in proton-driven auxin influx. Mediates the formation of auxin gradient from developing leaves (site of auxin biosynthesis) to tips by contributing to the loading of auxin in vascular tissues and facilitating acropetal (base to tip) auxin transport within inner tissues of the root apex, and basipetal (tip to base) auxin transport within outer tissues of the root apex. May be involved in lateral roots and nodules formation.</text>
</comment>
<evidence type="ECO:0000256" key="2">
    <source>
        <dbReference type="ARBA" id="ARBA00004236"/>
    </source>
</evidence>
<keyword evidence="7" id="KW-0769">Symport</keyword>
<dbReference type="Pfam" id="PF01490">
    <property type="entry name" value="Aa_trans"/>
    <property type="match status" value="1"/>
</dbReference>
<feature type="transmembrane region" description="Helical" evidence="13">
    <location>
        <begin position="33"/>
        <end position="52"/>
    </location>
</feature>
<evidence type="ECO:0000256" key="7">
    <source>
        <dbReference type="ARBA" id="ARBA00022847"/>
    </source>
</evidence>
<evidence type="ECO:0000256" key="9">
    <source>
        <dbReference type="ARBA" id="ARBA00022989"/>
    </source>
</evidence>
<dbReference type="AlphaFoldDB" id="A0A392QHW6"/>
<evidence type="ECO:0000259" key="14">
    <source>
        <dbReference type="Pfam" id="PF01490"/>
    </source>
</evidence>
<comment type="similarity">
    <text evidence="3">Belongs to the amino acid/polyamine transporter 2 family. Amino acid/auxin permease (AAAP) (TC 2.A.18.1) subfamily.</text>
</comment>
<dbReference type="GO" id="GO:0015293">
    <property type="term" value="F:symporter activity"/>
    <property type="evidence" value="ECO:0007669"/>
    <property type="project" value="UniProtKB-KW"/>
</dbReference>
<keyword evidence="5" id="KW-1003">Cell membrane</keyword>
<keyword evidence="4" id="KW-0813">Transport</keyword>
<protein>
    <submittedName>
        <fullName evidence="15">Amino acid permease 8-like</fullName>
    </submittedName>
</protein>
<accession>A0A392QHW6</accession>
<comment type="caution">
    <text evidence="15">The sequence shown here is derived from an EMBL/GenBank/DDBJ whole genome shotgun (WGS) entry which is preliminary data.</text>
</comment>
<dbReference type="EMBL" id="LXQA010136596">
    <property type="protein sequence ID" value="MCI23539.1"/>
    <property type="molecule type" value="Genomic_DNA"/>
</dbReference>
<keyword evidence="16" id="KW-1185">Reference proteome</keyword>
<comment type="subcellular location">
    <subcellularLocation>
        <location evidence="2">Cell membrane</location>
    </subcellularLocation>
    <subcellularLocation>
        <location evidence="1">Endomembrane system</location>
        <topology evidence="1">Multi-pass membrane protein</topology>
    </subcellularLocation>
</comment>
<name>A0A392QHW6_9FABA</name>
<evidence type="ECO:0000313" key="16">
    <source>
        <dbReference type="Proteomes" id="UP000265520"/>
    </source>
</evidence>
<sequence>MAIIFLLCACSGYAAFGSNTPGSILMGSGFKEPFWLIDLANVFLIVHLVGAYQ</sequence>
<keyword evidence="8" id="KW-0029">Amino-acid transport</keyword>
<evidence type="ECO:0000256" key="3">
    <source>
        <dbReference type="ARBA" id="ARBA00005590"/>
    </source>
</evidence>
<dbReference type="Proteomes" id="UP000265520">
    <property type="component" value="Unassembled WGS sequence"/>
</dbReference>
<dbReference type="GO" id="GO:0006865">
    <property type="term" value="P:amino acid transport"/>
    <property type="evidence" value="ECO:0007669"/>
    <property type="project" value="UniProtKB-KW"/>
</dbReference>
<dbReference type="GO" id="GO:0005886">
    <property type="term" value="C:plasma membrane"/>
    <property type="evidence" value="ECO:0007669"/>
    <property type="project" value="UniProtKB-SubCell"/>
</dbReference>
<feature type="domain" description="Amino acid transporter transmembrane" evidence="14">
    <location>
        <begin position="2"/>
        <end position="53"/>
    </location>
</feature>
<keyword evidence="6 13" id="KW-0812">Transmembrane</keyword>
<keyword evidence="10 13" id="KW-0472">Membrane</keyword>
<evidence type="ECO:0000256" key="8">
    <source>
        <dbReference type="ARBA" id="ARBA00022970"/>
    </source>
</evidence>
<feature type="non-terminal residue" evidence="15">
    <location>
        <position position="53"/>
    </location>
</feature>
<evidence type="ECO:0000256" key="6">
    <source>
        <dbReference type="ARBA" id="ARBA00022692"/>
    </source>
</evidence>
<dbReference type="GO" id="GO:0009734">
    <property type="term" value="P:auxin-activated signaling pathway"/>
    <property type="evidence" value="ECO:0007669"/>
    <property type="project" value="UniProtKB-KW"/>
</dbReference>
<evidence type="ECO:0000313" key="15">
    <source>
        <dbReference type="EMBL" id="MCI23539.1"/>
    </source>
</evidence>
<evidence type="ECO:0000256" key="13">
    <source>
        <dbReference type="SAM" id="Phobius"/>
    </source>
</evidence>
<evidence type="ECO:0000256" key="12">
    <source>
        <dbReference type="ARBA" id="ARBA00045588"/>
    </source>
</evidence>